<dbReference type="eggNOG" id="COG3119">
    <property type="taxonomic scope" value="Bacteria"/>
</dbReference>
<evidence type="ECO:0000256" key="2">
    <source>
        <dbReference type="ARBA" id="ARBA00022801"/>
    </source>
</evidence>
<dbReference type="GO" id="GO:0005737">
    <property type="term" value="C:cytoplasm"/>
    <property type="evidence" value="ECO:0007669"/>
    <property type="project" value="TreeGrafter"/>
</dbReference>
<organism evidence="4 5">
    <name type="scientific">Parvibaculum lavamentivorans (strain DS-1 / DSM 13023 / NCIMB 13966)</name>
    <dbReference type="NCBI Taxonomy" id="402881"/>
    <lineage>
        <taxon>Bacteria</taxon>
        <taxon>Pseudomonadati</taxon>
        <taxon>Pseudomonadota</taxon>
        <taxon>Alphaproteobacteria</taxon>
        <taxon>Hyphomicrobiales</taxon>
        <taxon>Parvibaculaceae</taxon>
        <taxon>Parvibaculum</taxon>
    </lineage>
</organism>
<evidence type="ECO:0000313" key="4">
    <source>
        <dbReference type="EMBL" id="ABS64744.1"/>
    </source>
</evidence>
<dbReference type="HOGENOM" id="CLU_006332_14_0_5"/>
<protein>
    <submittedName>
        <fullName evidence="4">Sulfatase</fullName>
    </submittedName>
</protein>
<dbReference type="PANTHER" id="PTHR45953">
    <property type="entry name" value="IDURONATE 2-SULFATASE"/>
    <property type="match status" value="1"/>
</dbReference>
<keyword evidence="2" id="KW-0378">Hydrolase</keyword>
<gene>
    <name evidence="4" type="ordered locus">Plav_3137</name>
</gene>
<dbReference type="Gene3D" id="3.40.720.10">
    <property type="entry name" value="Alkaline Phosphatase, subunit A"/>
    <property type="match status" value="2"/>
</dbReference>
<dbReference type="AlphaFoldDB" id="A7HXW1"/>
<keyword evidence="5" id="KW-1185">Reference proteome</keyword>
<keyword evidence="1" id="KW-0479">Metal-binding</keyword>
<feature type="domain" description="Sulfatase N-terminal" evidence="3">
    <location>
        <begin position="13"/>
        <end position="344"/>
    </location>
</feature>
<sequence length="509" mass="57943">MTNAEDGTGDQPRNAVVILLDSLNRHMIGAYGGREFATPNLDRFAARSTRFTRHFTGSLPCMPARHDILCGALDFLWRPWGSVELWEDAITYELRKKGVVTQLISDHPHLFETGGENYHVDFTAWDYQRGHEGDPWKTRPDPSWAGAPNFMRKHMPYDDSRGYFRGEEDFPGPRTMGAAARWLNENAGHHGRFMLFVDEFDPHEPFDTPEPYASMYDPDWEGAHLIWPPYVNGGIEKSVITERQARQIRASYGGKLTMIDKWFGKILDELDAKDLWKDTLVILCTDHGHYLGEKDIWGKPGVPVYEPLGHIPLMIAHPDVAPGTCDALTTSVDLFATLAELFGVEARQRTHGRSLLPLMRKEKPGIRDWLLTGVWGREVHYIDNRFKYARGPAGDNAPLTMMSNRWSTMPTHFLTREQELPLPDDRAFLDRMPGSGVPVIHQQWDRDDPVPFWARTRFAGHHLYDLTEDPAEERNLAGTSAEADLAERLRAALVEIEAPKSQLERLGLN</sequence>
<reference evidence="4 5" key="1">
    <citation type="journal article" date="2011" name="Stand. Genomic Sci.">
        <title>Complete genome sequence of Parvibaculum lavamentivorans type strain (DS-1(T)).</title>
        <authorList>
            <person name="Schleheck D."/>
            <person name="Weiss M."/>
            <person name="Pitluck S."/>
            <person name="Bruce D."/>
            <person name="Land M.L."/>
            <person name="Han S."/>
            <person name="Saunders E."/>
            <person name="Tapia R."/>
            <person name="Detter C."/>
            <person name="Brettin T."/>
            <person name="Han J."/>
            <person name="Woyke T."/>
            <person name="Goodwin L."/>
            <person name="Pennacchio L."/>
            <person name="Nolan M."/>
            <person name="Cook A.M."/>
            <person name="Kjelleberg S."/>
            <person name="Thomas T."/>
        </authorList>
    </citation>
    <scope>NUCLEOTIDE SEQUENCE [LARGE SCALE GENOMIC DNA]</scope>
    <source>
        <strain evidence="5">DS-1 / DSM 13023 / NCIMB 13966</strain>
    </source>
</reference>
<dbReference type="SUPFAM" id="SSF53649">
    <property type="entry name" value="Alkaline phosphatase-like"/>
    <property type="match status" value="1"/>
</dbReference>
<dbReference type="InterPro" id="IPR017850">
    <property type="entry name" value="Alkaline_phosphatase_core_sf"/>
</dbReference>
<proteinExistence type="predicted"/>
<dbReference type="GO" id="GO:0008484">
    <property type="term" value="F:sulfuric ester hydrolase activity"/>
    <property type="evidence" value="ECO:0007669"/>
    <property type="project" value="TreeGrafter"/>
</dbReference>
<dbReference type="Proteomes" id="UP000006377">
    <property type="component" value="Chromosome"/>
</dbReference>
<dbReference type="PANTHER" id="PTHR45953:SF1">
    <property type="entry name" value="IDURONATE 2-SULFATASE"/>
    <property type="match status" value="1"/>
</dbReference>
<dbReference type="STRING" id="402881.Plav_3137"/>
<dbReference type="KEGG" id="pla:Plav_3137"/>
<accession>A7HXW1</accession>
<dbReference type="GO" id="GO:0046872">
    <property type="term" value="F:metal ion binding"/>
    <property type="evidence" value="ECO:0007669"/>
    <property type="project" value="UniProtKB-KW"/>
</dbReference>
<name>A7HXW1_PARL1</name>
<dbReference type="CDD" id="cd16148">
    <property type="entry name" value="sulfatase_like"/>
    <property type="match status" value="1"/>
</dbReference>
<dbReference type="Pfam" id="PF00884">
    <property type="entry name" value="Sulfatase"/>
    <property type="match status" value="1"/>
</dbReference>
<dbReference type="EMBL" id="CP000774">
    <property type="protein sequence ID" value="ABS64744.1"/>
    <property type="molecule type" value="Genomic_DNA"/>
</dbReference>
<dbReference type="OrthoDB" id="9795675at2"/>
<dbReference type="RefSeq" id="WP_012112066.1">
    <property type="nucleotide sequence ID" value="NC_009719.1"/>
</dbReference>
<dbReference type="InterPro" id="IPR000917">
    <property type="entry name" value="Sulfatase_N"/>
</dbReference>
<evidence type="ECO:0000313" key="5">
    <source>
        <dbReference type="Proteomes" id="UP000006377"/>
    </source>
</evidence>
<evidence type="ECO:0000259" key="3">
    <source>
        <dbReference type="Pfam" id="PF00884"/>
    </source>
</evidence>
<evidence type="ECO:0000256" key="1">
    <source>
        <dbReference type="ARBA" id="ARBA00022723"/>
    </source>
</evidence>